<proteinExistence type="predicted"/>
<keyword evidence="3" id="KW-1185">Reference proteome</keyword>
<reference evidence="2 3" key="1">
    <citation type="journal article" date="2014" name="PLoS ONE">
        <title>Genome Sequence of Candidatus Nitrososphaera evergladensis from Group I.1b Enriched from Everglades Soil Reveals Novel Genomic Features of the Ammonia-Oxidizing Archaea.</title>
        <authorList>
            <person name="Zhalnina K.V."/>
            <person name="Dias R."/>
            <person name="Leonard M.T."/>
            <person name="Dorr de Quadros P."/>
            <person name="Camargo F.A."/>
            <person name="Drew J.C."/>
            <person name="Farmerie W.G."/>
            <person name="Daroub S.H."/>
            <person name="Triplett E.W."/>
        </authorList>
    </citation>
    <scope>NUCLEOTIDE SEQUENCE [LARGE SCALE GENOMIC DNA]</scope>
    <source>
        <strain evidence="2 3">SR1</strain>
    </source>
</reference>
<feature type="domain" description="F5/8 type C" evidence="1">
    <location>
        <begin position="38"/>
        <end position="182"/>
    </location>
</feature>
<dbReference type="AlphaFoldDB" id="A0A075MUV5"/>
<name>A0A075MUV5_9ARCH</name>
<dbReference type="SUPFAM" id="SSF81296">
    <property type="entry name" value="E set domains"/>
    <property type="match status" value="1"/>
</dbReference>
<dbReference type="PROSITE" id="PS50022">
    <property type="entry name" value="FA58C_3"/>
    <property type="match status" value="1"/>
</dbReference>
<dbReference type="Gene3D" id="2.60.120.260">
    <property type="entry name" value="Galactose-binding domain-like"/>
    <property type="match status" value="1"/>
</dbReference>
<dbReference type="EMBL" id="CP007174">
    <property type="protein sequence ID" value="AIF84452.1"/>
    <property type="molecule type" value="Genomic_DNA"/>
</dbReference>
<protein>
    <submittedName>
        <fullName evidence="2">F5/8 type C domain-containing protein</fullName>
    </submittedName>
</protein>
<dbReference type="eggNOG" id="arCOG03439">
    <property type="taxonomic scope" value="Archaea"/>
</dbReference>
<accession>A0A075MUV5</accession>
<dbReference type="Proteomes" id="UP000028194">
    <property type="component" value="Chromosome"/>
</dbReference>
<dbReference type="InterPro" id="IPR000421">
    <property type="entry name" value="FA58C"/>
</dbReference>
<gene>
    <name evidence="2" type="ORF">NTE_02400</name>
</gene>
<dbReference type="Pfam" id="PF00754">
    <property type="entry name" value="F5_F8_type_C"/>
    <property type="match status" value="1"/>
</dbReference>
<dbReference type="InterPro" id="IPR014756">
    <property type="entry name" value="Ig_E-set"/>
</dbReference>
<evidence type="ECO:0000313" key="2">
    <source>
        <dbReference type="EMBL" id="AIF84452.1"/>
    </source>
</evidence>
<dbReference type="HOGENOM" id="CLU_033520_0_0_2"/>
<evidence type="ECO:0000313" key="3">
    <source>
        <dbReference type="Proteomes" id="UP000028194"/>
    </source>
</evidence>
<dbReference type="SUPFAM" id="SSF49785">
    <property type="entry name" value="Galactose-binding domain-like"/>
    <property type="match status" value="1"/>
</dbReference>
<evidence type="ECO:0000259" key="1">
    <source>
        <dbReference type="PROSITE" id="PS50022"/>
    </source>
</evidence>
<dbReference type="STRING" id="1459636.NTE_02400"/>
<sequence>MKQSLLLRLTIFALFAATLVILPPIATGAGKAVISASAAEEQVAHPSSSSPSCVALPIAKAEASGNEIGNVPSNVADGQPVTKWSFFGKGAWVSVDLGTLADICHVDVEWYRGNTRQSTFTISYSSDAATYTQLYSGKSSGNTSGFERYDFANVDARYVRITVNGNTQDDWSAIAEIKVYGDVSAVPDNTKPFIMVDQPANNSKVIASSSAASSDAATVSIRGKAEDFGSGVKIVEVRTDGTAYVPATPAASGDWSAWTHSLKLSSGAHNIVVRATDNAGNQQWHVSVVRVFQEPSSTVLAASPLKPKDRFGITQLYPSAAGGLEWSSKWDNGNARQFGNVVDPDDSWFETTHGIGNYTVDGNGTLTAAGNFTRMYVHDPANVREWSENLEITIYINRINETQLIDYSGLQIFARTNHGTNGNENRNFCDDRGYGVLVLTDGRWKLEKETAHHLSNGYVDLPGQKPWSELPKNTWVGIKFVLRNMDNDTKVKLELYRDMTGGLNGGRWEKMYEFIDNGTNFGAGYGACKPGVNPALPLVHSFIDPTSETRKPMLSVYARNEYGTMEYANFTIREINPLP</sequence>
<dbReference type="InterPro" id="IPR008979">
    <property type="entry name" value="Galactose-bd-like_sf"/>
</dbReference>
<dbReference type="Gene3D" id="2.60.40.650">
    <property type="match status" value="1"/>
</dbReference>
<organism evidence="2 3">
    <name type="scientific">Candidatus Nitrososphaera evergladensis SR1</name>
    <dbReference type="NCBI Taxonomy" id="1459636"/>
    <lineage>
        <taxon>Archaea</taxon>
        <taxon>Nitrososphaerota</taxon>
        <taxon>Nitrososphaeria</taxon>
        <taxon>Nitrososphaerales</taxon>
        <taxon>Nitrososphaeraceae</taxon>
        <taxon>Nitrososphaera</taxon>
    </lineage>
</organism>
<dbReference type="KEGG" id="nev:NTE_02400"/>